<dbReference type="GO" id="GO:0006508">
    <property type="term" value="P:proteolysis"/>
    <property type="evidence" value="ECO:0007669"/>
    <property type="project" value="InterPro"/>
</dbReference>
<dbReference type="PANTHER" id="PTHR30023">
    <property type="entry name" value="D-ALANYL-D-ALANINE CARBOXYPEPTIDASE"/>
    <property type="match status" value="1"/>
</dbReference>
<dbReference type="GO" id="GO:0000270">
    <property type="term" value="P:peptidoglycan metabolic process"/>
    <property type="evidence" value="ECO:0007669"/>
    <property type="project" value="TreeGrafter"/>
</dbReference>
<gene>
    <name evidence="3" type="ORF">LCGC14_2473280</name>
</gene>
<feature type="non-terminal residue" evidence="3">
    <location>
        <position position="223"/>
    </location>
</feature>
<dbReference type="SUPFAM" id="SSF56601">
    <property type="entry name" value="beta-lactamase/transpeptidase-like"/>
    <property type="match status" value="1"/>
</dbReference>
<dbReference type="InterPro" id="IPR012338">
    <property type="entry name" value="Beta-lactam/transpept-like"/>
</dbReference>
<name>A0A0F9B9M8_9ZZZZ</name>
<protein>
    <recommendedName>
        <fullName evidence="4">D-alanyl-D-alanine carboxypeptidase/D-alanyl-D-alanine-endopeptidase</fullName>
    </recommendedName>
</protein>
<evidence type="ECO:0000313" key="3">
    <source>
        <dbReference type="EMBL" id="KKL18664.1"/>
    </source>
</evidence>
<dbReference type="AlphaFoldDB" id="A0A0F9B9M8"/>
<proteinExistence type="inferred from homology"/>
<dbReference type="Gene3D" id="3.40.710.10">
    <property type="entry name" value="DD-peptidase/beta-lactamase superfamily"/>
    <property type="match status" value="1"/>
</dbReference>
<dbReference type="Pfam" id="PF02113">
    <property type="entry name" value="Peptidase_S13"/>
    <property type="match status" value="1"/>
</dbReference>
<dbReference type="PANTHER" id="PTHR30023:SF0">
    <property type="entry name" value="PENICILLIN-SENSITIVE CARBOXYPEPTIDASE A"/>
    <property type="match status" value="1"/>
</dbReference>
<reference evidence="3" key="1">
    <citation type="journal article" date="2015" name="Nature">
        <title>Complex archaea that bridge the gap between prokaryotes and eukaryotes.</title>
        <authorList>
            <person name="Spang A."/>
            <person name="Saw J.H."/>
            <person name="Jorgensen S.L."/>
            <person name="Zaremba-Niedzwiedzka K."/>
            <person name="Martijn J."/>
            <person name="Lind A.E."/>
            <person name="van Eijk R."/>
            <person name="Schleper C."/>
            <person name="Guy L."/>
            <person name="Ettema T.J."/>
        </authorList>
    </citation>
    <scope>NUCLEOTIDE SEQUENCE</scope>
</reference>
<organism evidence="3">
    <name type="scientific">marine sediment metagenome</name>
    <dbReference type="NCBI Taxonomy" id="412755"/>
    <lineage>
        <taxon>unclassified sequences</taxon>
        <taxon>metagenomes</taxon>
        <taxon>ecological metagenomes</taxon>
    </lineage>
</organism>
<comment type="similarity">
    <text evidence="1">Belongs to the peptidase S13 family.</text>
</comment>
<evidence type="ECO:0000256" key="1">
    <source>
        <dbReference type="ARBA" id="ARBA00006096"/>
    </source>
</evidence>
<comment type="caution">
    <text evidence="3">The sequence shown here is derived from an EMBL/GenBank/DDBJ whole genome shotgun (WGS) entry which is preliminary data.</text>
</comment>
<accession>A0A0F9B9M8</accession>
<keyword evidence="2" id="KW-0378">Hydrolase</keyword>
<dbReference type="Gene3D" id="3.50.80.20">
    <property type="entry name" value="D-Ala-D-Ala carboxypeptidase C, peptidase S13"/>
    <property type="match status" value="1"/>
</dbReference>
<sequence length="223" mass="23463">MAAVTAWAEAPTTSLRPIGRDADLYKQAIPNVSEIIADSGITGTVAFAVIDVESGVWLEASNATDGIPPASSIKAITALYALDQLGPDHVFETRLLATGGVVNGEVQGDLLLVGGGDPTLDSDNLGKMAEDLKEAGIIGVKGKFKVYEGSLPSTFAIDPEQPDHVGYNPGVSGIALNYNRVHFEWKRDGNGYDVTMEGRAARYAPAVRAASMEVVDRSGPVYT</sequence>
<dbReference type="InterPro" id="IPR000667">
    <property type="entry name" value="Peptidase_S13"/>
</dbReference>
<evidence type="ECO:0008006" key="4">
    <source>
        <dbReference type="Google" id="ProtNLM"/>
    </source>
</evidence>
<dbReference type="EMBL" id="LAZR01038783">
    <property type="protein sequence ID" value="KKL18664.1"/>
    <property type="molecule type" value="Genomic_DNA"/>
</dbReference>
<evidence type="ECO:0000256" key="2">
    <source>
        <dbReference type="ARBA" id="ARBA00022801"/>
    </source>
</evidence>
<dbReference type="GO" id="GO:0004185">
    <property type="term" value="F:serine-type carboxypeptidase activity"/>
    <property type="evidence" value="ECO:0007669"/>
    <property type="project" value="InterPro"/>
</dbReference>